<protein>
    <submittedName>
        <fullName evidence="2">Family 2 glycosyl transferase</fullName>
    </submittedName>
</protein>
<name>A0A0R1YX14_9LACO</name>
<evidence type="ECO:0000313" key="3">
    <source>
        <dbReference type="Proteomes" id="UP000051957"/>
    </source>
</evidence>
<gene>
    <name evidence="2" type="ORF">FC51_GL001738</name>
</gene>
<dbReference type="Gene3D" id="3.90.550.10">
    <property type="entry name" value="Spore Coat Polysaccharide Biosynthesis Protein SpsA, Chain A"/>
    <property type="match status" value="1"/>
</dbReference>
<dbReference type="Proteomes" id="UP000051957">
    <property type="component" value="Unassembled WGS sequence"/>
</dbReference>
<dbReference type="GO" id="GO:0016758">
    <property type="term" value="F:hexosyltransferase activity"/>
    <property type="evidence" value="ECO:0007669"/>
    <property type="project" value="UniProtKB-ARBA"/>
</dbReference>
<dbReference type="InterPro" id="IPR029044">
    <property type="entry name" value="Nucleotide-diphossugar_trans"/>
</dbReference>
<dbReference type="EMBL" id="AZGK01000004">
    <property type="protein sequence ID" value="KRM46826.1"/>
    <property type="molecule type" value="Genomic_DNA"/>
</dbReference>
<dbReference type="CDD" id="cd00761">
    <property type="entry name" value="Glyco_tranf_GTA_type"/>
    <property type="match status" value="1"/>
</dbReference>
<evidence type="ECO:0000259" key="1">
    <source>
        <dbReference type="Pfam" id="PF00535"/>
    </source>
</evidence>
<accession>A0A0R1YX14</accession>
<dbReference type="SUPFAM" id="SSF53448">
    <property type="entry name" value="Nucleotide-diphospho-sugar transferases"/>
    <property type="match status" value="1"/>
</dbReference>
<evidence type="ECO:0000313" key="2">
    <source>
        <dbReference type="EMBL" id="KRM46826.1"/>
    </source>
</evidence>
<keyword evidence="2" id="KW-0808">Transferase</keyword>
<dbReference type="PATRIC" id="fig|1423784.4.peg.1773"/>
<dbReference type="PANTHER" id="PTHR22916">
    <property type="entry name" value="GLYCOSYLTRANSFERASE"/>
    <property type="match status" value="1"/>
</dbReference>
<sequence>MEAITMADLPMITISIPTYNLGSYLNKTLESILHQTDQNFEIWLVDDASTDKTADTVAQFEQADPRIHAHYFDTHQGVSKARNYAIEHAKGEIIVFVDGDDLLEPNYLEVIATGFTDPTVDLVGVGYTWGWRGGQSGRHAFTEISKTNAYASINHRGGDFGGYTWNKGFKMKIIQDNQLRFDETLDLAEDLLFTAQYTLAAHKILYYPDALYTKVSRSNSIIHSATWEMRSKEQAVRQRIDKMGRSMQP</sequence>
<dbReference type="InterPro" id="IPR001173">
    <property type="entry name" value="Glyco_trans_2-like"/>
</dbReference>
<reference evidence="2 3" key="1">
    <citation type="journal article" date="2015" name="Genome Announc.">
        <title>Expanding the biotechnology potential of lactobacilli through comparative genomics of 213 strains and associated genera.</title>
        <authorList>
            <person name="Sun Z."/>
            <person name="Harris H.M."/>
            <person name="McCann A."/>
            <person name="Guo C."/>
            <person name="Argimon S."/>
            <person name="Zhang W."/>
            <person name="Yang X."/>
            <person name="Jeffery I.B."/>
            <person name="Cooney J.C."/>
            <person name="Kagawa T.F."/>
            <person name="Liu W."/>
            <person name="Song Y."/>
            <person name="Salvetti E."/>
            <person name="Wrobel A."/>
            <person name="Rasinkangas P."/>
            <person name="Parkhill J."/>
            <person name="Rea M.C."/>
            <person name="O'Sullivan O."/>
            <person name="Ritari J."/>
            <person name="Douillard F.P."/>
            <person name="Paul Ross R."/>
            <person name="Yang R."/>
            <person name="Briner A.E."/>
            <person name="Felis G.E."/>
            <person name="de Vos W.M."/>
            <person name="Barrangou R."/>
            <person name="Klaenhammer T.R."/>
            <person name="Caufield P.W."/>
            <person name="Cui Y."/>
            <person name="Zhang H."/>
            <person name="O'Toole P.W."/>
        </authorList>
    </citation>
    <scope>NUCLEOTIDE SEQUENCE [LARGE SCALE GENOMIC DNA]</scope>
    <source>
        <strain evidence="2 3">DSM 5707</strain>
    </source>
</reference>
<proteinExistence type="predicted"/>
<feature type="domain" description="Glycosyltransferase 2-like" evidence="1">
    <location>
        <begin position="14"/>
        <end position="141"/>
    </location>
</feature>
<dbReference type="PANTHER" id="PTHR22916:SF3">
    <property type="entry name" value="UDP-GLCNAC:BETAGAL BETA-1,3-N-ACETYLGLUCOSAMINYLTRANSFERASE-LIKE PROTEIN 1"/>
    <property type="match status" value="1"/>
</dbReference>
<dbReference type="AlphaFoldDB" id="A0A0R1YX14"/>
<comment type="caution">
    <text evidence="2">The sequence shown here is derived from an EMBL/GenBank/DDBJ whole genome shotgun (WGS) entry which is preliminary data.</text>
</comment>
<organism evidence="2 3">
    <name type="scientific">Lentilactobacillus parabuchneri DSM 5707 = NBRC 107865</name>
    <dbReference type="NCBI Taxonomy" id="1423784"/>
    <lineage>
        <taxon>Bacteria</taxon>
        <taxon>Bacillati</taxon>
        <taxon>Bacillota</taxon>
        <taxon>Bacilli</taxon>
        <taxon>Lactobacillales</taxon>
        <taxon>Lactobacillaceae</taxon>
        <taxon>Lentilactobacillus</taxon>
    </lineage>
</organism>
<dbReference type="Pfam" id="PF00535">
    <property type="entry name" value="Glycos_transf_2"/>
    <property type="match status" value="1"/>
</dbReference>